<evidence type="ECO:0008006" key="4">
    <source>
        <dbReference type="Google" id="ProtNLM"/>
    </source>
</evidence>
<dbReference type="EMBL" id="JNBS01004898">
    <property type="protein sequence ID" value="OQR81792.1"/>
    <property type="molecule type" value="Genomic_DNA"/>
</dbReference>
<evidence type="ECO:0000256" key="1">
    <source>
        <dbReference type="SAM" id="Phobius"/>
    </source>
</evidence>
<dbReference type="Proteomes" id="UP000243217">
    <property type="component" value="Unassembled WGS sequence"/>
</dbReference>
<name>A0A1V9Y7T7_9STRA</name>
<evidence type="ECO:0000313" key="2">
    <source>
        <dbReference type="EMBL" id="OQR81792.1"/>
    </source>
</evidence>
<evidence type="ECO:0000313" key="3">
    <source>
        <dbReference type="Proteomes" id="UP000243217"/>
    </source>
</evidence>
<dbReference type="AlphaFoldDB" id="A0A1V9Y7T7"/>
<keyword evidence="3" id="KW-1185">Reference proteome</keyword>
<feature type="transmembrane region" description="Helical" evidence="1">
    <location>
        <begin position="36"/>
        <end position="55"/>
    </location>
</feature>
<dbReference type="OrthoDB" id="168149at2759"/>
<accession>A0A1V9Y7T7</accession>
<dbReference type="STRING" id="74557.A0A1V9Y7T7"/>
<feature type="transmembrane region" description="Helical" evidence="1">
    <location>
        <begin position="569"/>
        <end position="587"/>
    </location>
</feature>
<feature type="transmembrane region" description="Helical" evidence="1">
    <location>
        <begin position="742"/>
        <end position="763"/>
    </location>
</feature>
<proteinExistence type="predicted"/>
<comment type="caution">
    <text evidence="2">The sequence shown here is derived from an EMBL/GenBank/DDBJ whole genome shotgun (WGS) entry which is preliminary data.</text>
</comment>
<feature type="transmembrane region" description="Helical" evidence="1">
    <location>
        <begin position="75"/>
        <end position="93"/>
    </location>
</feature>
<organism evidence="2 3">
    <name type="scientific">Thraustotheca clavata</name>
    <dbReference type="NCBI Taxonomy" id="74557"/>
    <lineage>
        <taxon>Eukaryota</taxon>
        <taxon>Sar</taxon>
        <taxon>Stramenopiles</taxon>
        <taxon>Oomycota</taxon>
        <taxon>Saprolegniomycetes</taxon>
        <taxon>Saprolegniales</taxon>
        <taxon>Achlyaceae</taxon>
        <taxon>Thraustotheca</taxon>
    </lineage>
</organism>
<gene>
    <name evidence="2" type="ORF">THRCLA_23298</name>
</gene>
<feature type="transmembrane region" description="Helical" evidence="1">
    <location>
        <begin position="714"/>
        <end position="736"/>
    </location>
</feature>
<reference evidence="2 3" key="1">
    <citation type="journal article" date="2014" name="Genome Biol. Evol.">
        <title>The secreted proteins of Achlya hypogyna and Thraustotheca clavata identify the ancestral oomycete secretome and reveal gene acquisitions by horizontal gene transfer.</title>
        <authorList>
            <person name="Misner I."/>
            <person name="Blouin N."/>
            <person name="Leonard G."/>
            <person name="Richards T.A."/>
            <person name="Lane C.E."/>
        </authorList>
    </citation>
    <scope>NUCLEOTIDE SEQUENCE [LARGE SCALE GENOMIC DNA]</scope>
    <source>
        <strain evidence="2 3">ATCC 34112</strain>
    </source>
</reference>
<protein>
    <recommendedName>
        <fullName evidence="4">Transmembrane protein</fullName>
    </recommendedName>
</protein>
<keyword evidence="1" id="KW-0812">Transmembrane</keyword>
<keyword evidence="1" id="KW-0472">Membrane</keyword>
<feature type="transmembrane region" description="Helical" evidence="1">
    <location>
        <begin position="685"/>
        <end position="702"/>
    </location>
</feature>
<keyword evidence="1" id="KW-1133">Transmembrane helix</keyword>
<sequence>MTSSPPVCRVVPMEHASYINIHVINAMQSRRQILRLVFFVSCIWNLAAPLKAWVLTQYGFLPTDNTNTFSLEWNTMINGRFLTALYIAAGISLRKPLNQTRYINVFIDFMITPRSVTKWVHGLDTDNSLFQIDLDGNPMRSSLNGNFEIAQFKREVVKYNQSGFQLWGTERIFNFIPPATSNVSLVEVTEALLCLRNISLEVYVNCQFPSPLKPYTNEADEKAMEIWRNVLFPNLTQCLSRRAYLLKTTPSINEALTTLATELASTFNLSLTNIAGHRWLYTPYTFQDGFIDLTGQPSGSFLYSITGRDTTLITRAASSSLDAITVPREAAWWCAYQYIDPLTNTRNVSKCFQEYAVALPRFFLGKYLTVNAGNRYNDNDAFERVESIGQLSSYKYKTRGIPTIEEIEYVQPGNWSLWFTLYEQLIAATLGTPLVKTNALEEMCLVGDNCFSSCMNESASGGTTLTFMRGGMCMTSIDTVSHGLLDLYPDMKCFGLGTGTSNIQLTYLAQNGTRIKIVVNNTASPLAILTCFVGGRAPQIDLPSYLMDMLVQGPQAALVITRGNGSEGIILNFIALVALVGYLYYFGRTVLYLYSTTHWVLQRKKYENISQLLYSIVNCNISSVIWCHHKTSMQLVGFLSFIAWHLGAMQSQCTWNANALNDTSKDPVYTCNVNVFGHLGSFLEIARLFSYSWVFYALNFMGKMPGISTYVPGYILAIVLLGLLPLIVLAVLVGLICQLRLQIPLLTWVHNQFFLVLVWLMFFKLMQSRFLKPYVNFVERCLAHAGVQKQRIRRKSPFRALIGEYYWTETCLHREKDMMYLPLSVLMEIPSIKLSNIVHHMYYTCGIPVEDDCDAEADLRDEISAMKKPVLDTPKWVDYQVEYYVRVYEC</sequence>